<comment type="caution">
    <text evidence="1">The sequence shown here is derived from an EMBL/GenBank/DDBJ whole genome shotgun (WGS) entry which is preliminary data.</text>
</comment>
<dbReference type="AlphaFoldDB" id="A0A5Q6PJC6"/>
<protein>
    <submittedName>
        <fullName evidence="1">Uncharacterized protein</fullName>
    </submittedName>
</protein>
<dbReference type="EMBL" id="VUAA01000010">
    <property type="protein sequence ID" value="KAA1254780.1"/>
    <property type="molecule type" value="Genomic_DNA"/>
</dbReference>
<accession>A0A5Q6PJC6</accession>
<proteinExistence type="predicted"/>
<dbReference type="Proteomes" id="UP000323225">
    <property type="component" value="Unassembled WGS sequence"/>
</dbReference>
<gene>
    <name evidence="1" type="ORF">F0M16_10965</name>
</gene>
<organism evidence="1 2">
    <name type="scientific">Vibrio cholerae</name>
    <dbReference type="NCBI Taxonomy" id="666"/>
    <lineage>
        <taxon>Bacteria</taxon>
        <taxon>Pseudomonadati</taxon>
        <taxon>Pseudomonadota</taxon>
        <taxon>Gammaproteobacteria</taxon>
        <taxon>Vibrionales</taxon>
        <taxon>Vibrionaceae</taxon>
        <taxon>Vibrio</taxon>
    </lineage>
</organism>
<name>A0A5Q6PJC6_VIBCL</name>
<reference evidence="1 2" key="1">
    <citation type="submission" date="2019-09" db="EMBL/GenBank/DDBJ databases">
        <authorList>
            <person name="Kritzky A."/>
            <person name="Schelkanova E.Y."/>
            <person name="Alkhova Z.V."/>
            <person name="Smirnova N.I."/>
        </authorList>
    </citation>
    <scope>NUCLEOTIDE SEQUENCE [LARGE SCALE GENOMIC DNA]</scope>
    <source>
        <strain evidence="1 2">M1526</strain>
    </source>
</reference>
<evidence type="ECO:0000313" key="2">
    <source>
        <dbReference type="Proteomes" id="UP000323225"/>
    </source>
</evidence>
<sequence>MKSLIGESVINIHRTNPIVGKIVRFEEGVNGGTVVRWEGHSWDTHMVTDDLALVRDWPVRGENGESLAHKRLSTYNVNQPSEESNEG</sequence>
<evidence type="ECO:0000313" key="1">
    <source>
        <dbReference type="EMBL" id="KAA1254780.1"/>
    </source>
</evidence>